<evidence type="ECO:0000313" key="2">
    <source>
        <dbReference type="EMBL" id="PVH96060.1"/>
    </source>
</evidence>
<feature type="signal peptide" evidence="1">
    <location>
        <begin position="1"/>
        <end position="19"/>
    </location>
</feature>
<keyword evidence="1" id="KW-0732">Signal</keyword>
<evidence type="ECO:0000313" key="3">
    <source>
        <dbReference type="Proteomes" id="UP000244855"/>
    </source>
</evidence>
<sequence>MKFVPTLTISLIVALGVQATPRPEADANPPRTLAKRDDNLCRVIRRTDCRSKAGTKTGHHVRYVEPGVVIGVSCTVATKEEGIWDLIPGFGCLVSYHDTVSADTAHEHCEVCPTTKIYGLGNEKVKRERQCRFQSPGVCFWKTERGGWRSGQGPRPTL</sequence>
<organism evidence="2 3">
    <name type="scientific">Periconia macrospinosa</name>
    <dbReference type="NCBI Taxonomy" id="97972"/>
    <lineage>
        <taxon>Eukaryota</taxon>
        <taxon>Fungi</taxon>
        <taxon>Dikarya</taxon>
        <taxon>Ascomycota</taxon>
        <taxon>Pezizomycotina</taxon>
        <taxon>Dothideomycetes</taxon>
        <taxon>Pleosporomycetidae</taxon>
        <taxon>Pleosporales</taxon>
        <taxon>Massarineae</taxon>
        <taxon>Periconiaceae</taxon>
        <taxon>Periconia</taxon>
    </lineage>
</organism>
<name>A0A2V1DD85_9PLEO</name>
<dbReference type="Proteomes" id="UP000244855">
    <property type="component" value="Unassembled WGS sequence"/>
</dbReference>
<dbReference type="EMBL" id="KZ805475">
    <property type="protein sequence ID" value="PVH96060.1"/>
    <property type="molecule type" value="Genomic_DNA"/>
</dbReference>
<feature type="chain" id="PRO_5016144636" evidence="1">
    <location>
        <begin position="20"/>
        <end position="158"/>
    </location>
</feature>
<reference evidence="2 3" key="1">
    <citation type="journal article" date="2018" name="Sci. Rep.">
        <title>Comparative genomics provides insights into the lifestyle and reveals functional heterogeneity of dark septate endophytic fungi.</title>
        <authorList>
            <person name="Knapp D.G."/>
            <person name="Nemeth J.B."/>
            <person name="Barry K."/>
            <person name="Hainaut M."/>
            <person name="Henrissat B."/>
            <person name="Johnson J."/>
            <person name="Kuo A."/>
            <person name="Lim J.H.P."/>
            <person name="Lipzen A."/>
            <person name="Nolan M."/>
            <person name="Ohm R.A."/>
            <person name="Tamas L."/>
            <person name="Grigoriev I.V."/>
            <person name="Spatafora J.W."/>
            <person name="Nagy L.G."/>
            <person name="Kovacs G.M."/>
        </authorList>
    </citation>
    <scope>NUCLEOTIDE SEQUENCE [LARGE SCALE GENOMIC DNA]</scope>
    <source>
        <strain evidence="2 3">DSE2036</strain>
    </source>
</reference>
<gene>
    <name evidence="2" type="ORF">DM02DRAFT_632306</name>
</gene>
<keyword evidence="3" id="KW-1185">Reference proteome</keyword>
<evidence type="ECO:0000256" key="1">
    <source>
        <dbReference type="SAM" id="SignalP"/>
    </source>
</evidence>
<protein>
    <submittedName>
        <fullName evidence="2">Uncharacterized protein</fullName>
    </submittedName>
</protein>
<dbReference type="AlphaFoldDB" id="A0A2V1DD85"/>
<proteinExistence type="predicted"/>
<accession>A0A2V1DD85</accession>